<dbReference type="GO" id="GO:0016887">
    <property type="term" value="F:ATP hydrolysis activity"/>
    <property type="evidence" value="ECO:0007669"/>
    <property type="project" value="RHEA"/>
</dbReference>
<evidence type="ECO:0000256" key="9">
    <source>
        <dbReference type="ARBA" id="ARBA00023125"/>
    </source>
</evidence>
<dbReference type="GO" id="GO:1990077">
    <property type="term" value="C:primosome complex"/>
    <property type="evidence" value="ECO:0007669"/>
    <property type="project" value="UniProtKB-UniRule"/>
</dbReference>
<keyword evidence="7 14" id="KW-0347">Helicase</keyword>
<dbReference type="InterPro" id="IPR016136">
    <property type="entry name" value="DNA_helicase_N/primase_C"/>
</dbReference>
<evidence type="ECO:0000256" key="7">
    <source>
        <dbReference type="ARBA" id="ARBA00022806"/>
    </source>
</evidence>
<sequence>MALTDSNVLKLAPEAGTPAYRSAPHNIEAEQSLLGAILVNNDAFYRVSDFLEPKHYFEPLHQTIYETASSLIRMGKIATPVTLKTFLPADTDVGGMTIGQYLARLAAEATTIINAQDYGRTIYDLALRRDLIGIGEDMVNVAYDAPVDFAPRAQIEDAERRLYELAESGRYDGGFQKFSQALAVAVDLAAKAFQRDGKLSGISTGMRDLDTKMGGLQHSDLIIVAGRPGMGKTSLATNIAYNVARAYVPELQADGTTKAANGGVIGFFSCEMSADQLATRIVAERTGVPSSHIRRGGISEADFEKIREVSIELQSLPFYVDATGGLSIAQLMARARRLKRQKGLDLLVIDYIQLLSGSGKRSDNRVQEITEITTSLKALAKELNVPVIALSQLSRQVESRDDKRPQLSDLRESGSIEQDADVVLFVYREEYYLAMKEPRPGTPEHEKWQLDMSLAHGKAEVIIGKQRHGPTGTVDLAFEASVTRFGDLAPDSQMPARSGNDY</sequence>
<dbReference type="Pfam" id="PF03796">
    <property type="entry name" value="DnaB_C"/>
    <property type="match status" value="1"/>
</dbReference>
<comment type="subunit">
    <text evidence="2">Homohexamer.</text>
</comment>
<dbReference type="Pfam" id="PF00772">
    <property type="entry name" value="DnaB"/>
    <property type="match status" value="1"/>
</dbReference>
<keyword evidence="3 14" id="KW-0639">Primosome</keyword>
<dbReference type="PROSITE" id="PS51199">
    <property type="entry name" value="SF4_HELICASE"/>
    <property type="match status" value="1"/>
</dbReference>
<dbReference type="Proteomes" id="UP000290819">
    <property type="component" value="Unassembled WGS sequence"/>
</dbReference>
<dbReference type="SUPFAM" id="SSF52540">
    <property type="entry name" value="P-loop containing nucleoside triphosphate hydrolases"/>
    <property type="match status" value="1"/>
</dbReference>
<dbReference type="AlphaFoldDB" id="A0A4Q1UTE9"/>
<comment type="caution">
    <text evidence="16">The sequence shown here is derived from an EMBL/GenBank/DDBJ whole genome shotgun (WGS) entry which is preliminary data.</text>
</comment>
<evidence type="ECO:0000256" key="1">
    <source>
        <dbReference type="ARBA" id="ARBA00008428"/>
    </source>
</evidence>
<keyword evidence="5 14" id="KW-0547">Nucleotide-binding</keyword>
<evidence type="ECO:0000256" key="6">
    <source>
        <dbReference type="ARBA" id="ARBA00022801"/>
    </source>
</evidence>
<evidence type="ECO:0000256" key="4">
    <source>
        <dbReference type="ARBA" id="ARBA00022705"/>
    </source>
</evidence>
<dbReference type="GO" id="GO:0043139">
    <property type="term" value="F:5'-3' DNA helicase activity"/>
    <property type="evidence" value="ECO:0007669"/>
    <property type="project" value="UniProtKB-EC"/>
</dbReference>
<dbReference type="InterPro" id="IPR007693">
    <property type="entry name" value="DNA_helicase_DnaB-like_N"/>
</dbReference>
<evidence type="ECO:0000256" key="5">
    <source>
        <dbReference type="ARBA" id="ARBA00022741"/>
    </source>
</evidence>
<comment type="catalytic activity">
    <reaction evidence="12 14">
        <text>ATP + H2O = ADP + phosphate + H(+)</text>
        <dbReference type="Rhea" id="RHEA:13065"/>
        <dbReference type="ChEBI" id="CHEBI:15377"/>
        <dbReference type="ChEBI" id="CHEBI:15378"/>
        <dbReference type="ChEBI" id="CHEBI:30616"/>
        <dbReference type="ChEBI" id="CHEBI:43474"/>
        <dbReference type="ChEBI" id="CHEBI:456216"/>
        <dbReference type="EC" id="5.6.2.3"/>
    </reaction>
</comment>
<dbReference type="RefSeq" id="WP_129273279.1">
    <property type="nucleotide sequence ID" value="NZ_MZXW01000035.1"/>
</dbReference>
<evidence type="ECO:0000256" key="2">
    <source>
        <dbReference type="ARBA" id="ARBA00011643"/>
    </source>
</evidence>
<dbReference type="Gene3D" id="3.40.50.300">
    <property type="entry name" value="P-loop containing nucleotide triphosphate hydrolases"/>
    <property type="match status" value="1"/>
</dbReference>
<dbReference type="InterPro" id="IPR036185">
    <property type="entry name" value="DNA_heli_DnaB-like_N_sf"/>
</dbReference>
<evidence type="ECO:0000313" key="17">
    <source>
        <dbReference type="Proteomes" id="UP000290819"/>
    </source>
</evidence>
<evidence type="ECO:0000256" key="11">
    <source>
        <dbReference type="ARBA" id="ARBA00044932"/>
    </source>
</evidence>
<comment type="function">
    <text evidence="11 14">The main replicative DNA helicase, it participates in initiation and elongation during chromosome replication. Travels ahead of the DNA replisome, separating dsDNA into templates for DNA synthesis. A processive ATP-dependent 5'-3' DNA helicase it has DNA-dependent ATPase activity.</text>
</comment>
<dbReference type="GO" id="GO:0042802">
    <property type="term" value="F:identical protein binding"/>
    <property type="evidence" value="ECO:0007669"/>
    <property type="project" value="UniProtKB-ARBA"/>
</dbReference>
<dbReference type="GO" id="GO:0006269">
    <property type="term" value="P:DNA replication, synthesis of primer"/>
    <property type="evidence" value="ECO:0007669"/>
    <property type="project" value="UniProtKB-UniRule"/>
</dbReference>
<dbReference type="EC" id="5.6.2.3" evidence="13 14"/>
<comment type="similarity">
    <text evidence="1 14">Belongs to the helicase family. DnaB subfamily.</text>
</comment>
<dbReference type="OrthoDB" id="9773982at2"/>
<reference evidence="16 17" key="1">
    <citation type="submission" date="2017-03" db="EMBL/GenBank/DDBJ databases">
        <authorList>
            <person name="Safronova V.I."/>
            <person name="Sazanova A.L."/>
            <person name="Chirak E.R."/>
        </authorList>
    </citation>
    <scope>NUCLEOTIDE SEQUENCE [LARGE SCALE GENOMIC DNA]</scope>
    <source>
        <strain evidence="16 17">Opo-243</strain>
    </source>
</reference>
<dbReference type="SMART" id="SM00382">
    <property type="entry name" value="AAA"/>
    <property type="match status" value="1"/>
</dbReference>
<keyword evidence="17" id="KW-1185">Reference proteome</keyword>
<evidence type="ECO:0000256" key="8">
    <source>
        <dbReference type="ARBA" id="ARBA00022840"/>
    </source>
</evidence>
<dbReference type="NCBIfam" id="TIGR00665">
    <property type="entry name" value="DnaB"/>
    <property type="match status" value="1"/>
</dbReference>
<dbReference type="InterPro" id="IPR003593">
    <property type="entry name" value="AAA+_ATPase"/>
</dbReference>
<evidence type="ECO:0000256" key="10">
    <source>
        <dbReference type="ARBA" id="ARBA00023235"/>
    </source>
</evidence>
<dbReference type="PANTHER" id="PTHR30153:SF2">
    <property type="entry name" value="REPLICATIVE DNA HELICASE"/>
    <property type="match status" value="1"/>
</dbReference>
<keyword evidence="9 14" id="KW-0238">DNA-binding</keyword>
<evidence type="ECO:0000259" key="15">
    <source>
        <dbReference type="PROSITE" id="PS51199"/>
    </source>
</evidence>
<proteinExistence type="inferred from homology"/>
<evidence type="ECO:0000256" key="12">
    <source>
        <dbReference type="ARBA" id="ARBA00048954"/>
    </source>
</evidence>
<evidence type="ECO:0000256" key="13">
    <source>
        <dbReference type="NCBIfam" id="TIGR00665"/>
    </source>
</evidence>
<feature type="domain" description="SF4 helicase" evidence="15">
    <location>
        <begin position="195"/>
        <end position="492"/>
    </location>
</feature>
<dbReference type="GO" id="GO:0005524">
    <property type="term" value="F:ATP binding"/>
    <property type="evidence" value="ECO:0007669"/>
    <property type="project" value="UniProtKB-UniRule"/>
</dbReference>
<dbReference type="GO" id="GO:0005829">
    <property type="term" value="C:cytosol"/>
    <property type="evidence" value="ECO:0007669"/>
    <property type="project" value="TreeGrafter"/>
</dbReference>
<evidence type="ECO:0000256" key="14">
    <source>
        <dbReference type="RuleBase" id="RU362085"/>
    </source>
</evidence>
<dbReference type="InterPro" id="IPR007694">
    <property type="entry name" value="DNA_helicase_DnaB-like_C"/>
</dbReference>
<dbReference type="FunFam" id="3.40.50.300:FF:000076">
    <property type="entry name" value="Replicative DNA helicase"/>
    <property type="match status" value="1"/>
</dbReference>
<organism evidence="16 17">
    <name type="scientific">Bradyrhizobium betae</name>
    <dbReference type="NCBI Taxonomy" id="244734"/>
    <lineage>
        <taxon>Bacteria</taxon>
        <taxon>Pseudomonadati</taxon>
        <taxon>Pseudomonadota</taxon>
        <taxon>Alphaproteobacteria</taxon>
        <taxon>Hyphomicrobiales</taxon>
        <taxon>Nitrobacteraceae</taxon>
        <taxon>Bradyrhizobium</taxon>
    </lineage>
</organism>
<keyword evidence="8 14" id="KW-0067">ATP-binding</keyword>
<protein>
    <recommendedName>
        <fullName evidence="13 14">Replicative DNA helicase</fullName>
        <ecNumber evidence="13 14">5.6.2.3</ecNumber>
    </recommendedName>
</protein>
<dbReference type="InterPro" id="IPR027417">
    <property type="entry name" value="P-loop_NTPase"/>
</dbReference>
<dbReference type="CDD" id="cd00984">
    <property type="entry name" value="DnaB_C"/>
    <property type="match status" value="1"/>
</dbReference>
<keyword evidence="4 14" id="KW-0235">DNA replication</keyword>
<evidence type="ECO:0000256" key="3">
    <source>
        <dbReference type="ARBA" id="ARBA00022515"/>
    </source>
</evidence>
<dbReference type="InterPro" id="IPR007692">
    <property type="entry name" value="DNA_helicase_DnaB"/>
</dbReference>
<dbReference type="EMBL" id="MZXW01000035">
    <property type="protein sequence ID" value="RXT41975.1"/>
    <property type="molecule type" value="Genomic_DNA"/>
</dbReference>
<keyword evidence="6 14" id="KW-0378">Hydrolase</keyword>
<gene>
    <name evidence="16" type="ORF">B5V03_26095</name>
</gene>
<dbReference type="SUPFAM" id="SSF48024">
    <property type="entry name" value="N-terminal domain of DnaB helicase"/>
    <property type="match status" value="1"/>
</dbReference>
<accession>A0A4Q1UTE9</accession>
<dbReference type="PANTHER" id="PTHR30153">
    <property type="entry name" value="REPLICATIVE DNA HELICASE DNAB"/>
    <property type="match status" value="1"/>
</dbReference>
<dbReference type="GO" id="GO:0003677">
    <property type="term" value="F:DNA binding"/>
    <property type="evidence" value="ECO:0007669"/>
    <property type="project" value="UniProtKB-UniRule"/>
</dbReference>
<keyword evidence="10" id="KW-0413">Isomerase</keyword>
<dbReference type="Gene3D" id="1.10.860.10">
    <property type="entry name" value="DNAb Helicase, Chain A"/>
    <property type="match status" value="1"/>
</dbReference>
<evidence type="ECO:0000313" key="16">
    <source>
        <dbReference type="EMBL" id="RXT41975.1"/>
    </source>
</evidence>
<dbReference type="NCBIfam" id="NF006606">
    <property type="entry name" value="PRK09165.1"/>
    <property type="match status" value="1"/>
</dbReference>
<name>A0A4Q1UTE9_9BRAD</name>